<accession>A0A8R1IZU0</accession>
<protein>
    <submittedName>
        <fullName evidence="1">Uncharacterized protein</fullName>
    </submittedName>
</protein>
<evidence type="ECO:0000313" key="1">
    <source>
        <dbReference type="EnsemblMetazoa" id="CJA42401.1"/>
    </source>
</evidence>
<dbReference type="AlphaFoldDB" id="A0A8R1IZU0"/>
<proteinExistence type="predicted"/>
<keyword evidence="2" id="KW-1185">Reference proteome</keyword>
<evidence type="ECO:0000313" key="2">
    <source>
        <dbReference type="Proteomes" id="UP000005237"/>
    </source>
</evidence>
<organism evidence="1 2">
    <name type="scientific">Caenorhabditis japonica</name>
    <dbReference type="NCBI Taxonomy" id="281687"/>
    <lineage>
        <taxon>Eukaryota</taxon>
        <taxon>Metazoa</taxon>
        <taxon>Ecdysozoa</taxon>
        <taxon>Nematoda</taxon>
        <taxon>Chromadorea</taxon>
        <taxon>Rhabditida</taxon>
        <taxon>Rhabditina</taxon>
        <taxon>Rhabditomorpha</taxon>
        <taxon>Rhabditoidea</taxon>
        <taxon>Rhabditidae</taxon>
        <taxon>Peloderinae</taxon>
        <taxon>Caenorhabditis</taxon>
    </lineage>
</organism>
<dbReference type="EnsemblMetazoa" id="CJA42401.1">
    <property type="protein sequence ID" value="CJA42401.1"/>
    <property type="gene ID" value="WBGene00218249"/>
</dbReference>
<reference evidence="2" key="1">
    <citation type="submission" date="2010-08" db="EMBL/GenBank/DDBJ databases">
        <authorList>
            <consortium name="Caenorhabditis japonica Sequencing Consortium"/>
            <person name="Wilson R.K."/>
        </authorList>
    </citation>
    <scope>NUCLEOTIDE SEQUENCE [LARGE SCALE GENOMIC DNA]</scope>
    <source>
        <strain evidence="2">DF5081</strain>
    </source>
</reference>
<name>A0A8R1IZU0_CAEJA</name>
<dbReference type="Proteomes" id="UP000005237">
    <property type="component" value="Unassembled WGS sequence"/>
</dbReference>
<reference evidence="1" key="2">
    <citation type="submission" date="2022-06" db="UniProtKB">
        <authorList>
            <consortium name="EnsemblMetazoa"/>
        </authorList>
    </citation>
    <scope>IDENTIFICATION</scope>
    <source>
        <strain evidence="1">DF5081</strain>
    </source>
</reference>
<sequence>MKVKIELEDEDTLAAQSLLKDEFDTFKDEDLFGLNGGDDEILCGGEEASGVTSTLDGILAANLPDNFNDPLCGMDLTTDFSCGLDDDVFEEVFKINNRGIL</sequence>